<accession>A0A8K0CKY6</accession>
<gene>
    <name evidence="2" type="ORF">ILUMI_20265</name>
</gene>
<proteinExistence type="predicted"/>
<dbReference type="OrthoDB" id="6767342at2759"/>
<feature type="domain" description="DUF5641" evidence="1">
    <location>
        <begin position="129"/>
        <end position="181"/>
    </location>
</feature>
<evidence type="ECO:0000313" key="2">
    <source>
        <dbReference type="EMBL" id="KAF2885907.1"/>
    </source>
</evidence>
<comment type="caution">
    <text evidence="2">The sequence shown here is derived from an EMBL/GenBank/DDBJ whole genome shotgun (WGS) entry which is preliminary data.</text>
</comment>
<dbReference type="InterPro" id="IPR040676">
    <property type="entry name" value="DUF5641"/>
</dbReference>
<dbReference type="PANTHER" id="PTHR47331">
    <property type="entry name" value="PHD-TYPE DOMAIN-CONTAINING PROTEIN"/>
    <property type="match status" value="1"/>
</dbReference>
<dbReference type="EMBL" id="VTPC01089214">
    <property type="protein sequence ID" value="KAF2885907.1"/>
    <property type="molecule type" value="Genomic_DNA"/>
</dbReference>
<dbReference type="AlphaFoldDB" id="A0A8K0CKY6"/>
<protein>
    <recommendedName>
        <fullName evidence="1">DUF5641 domain-containing protein</fullName>
    </recommendedName>
</protein>
<dbReference type="PANTHER" id="PTHR47331:SF6">
    <property type="entry name" value="DOUBLECORTIN DOMAIN-CONTAINING PROTEIN"/>
    <property type="match status" value="1"/>
</dbReference>
<organism evidence="2 3">
    <name type="scientific">Ignelater luminosus</name>
    <name type="common">Cucubano</name>
    <name type="synonym">Pyrophorus luminosus</name>
    <dbReference type="NCBI Taxonomy" id="2038154"/>
    <lineage>
        <taxon>Eukaryota</taxon>
        <taxon>Metazoa</taxon>
        <taxon>Ecdysozoa</taxon>
        <taxon>Arthropoda</taxon>
        <taxon>Hexapoda</taxon>
        <taxon>Insecta</taxon>
        <taxon>Pterygota</taxon>
        <taxon>Neoptera</taxon>
        <taxon>Endopterygota</taxon>
        <taxon>Coleoptera</taxon>
        <taxon>Polyphaga</taxon>
        <taxon>Elateriformia</taxon>
        <taxon>Elateroidea</taxon>
        <taxon>Elateridae</taxon>
        <taxon>Agrypninae</taxon>
        <taxon>Pyrophorini</taxon>
        <taxon>Ignelater</taxon>
    </lineage>
</organism>
<reference evidence="2" key="1">
    <citation type="submission" date="2019-08" db="EMBL/GenBank/DDBJ databases">
        <title>The genome of the North American firefly Photinus pyralis.</title>
        <authorList>
            <consortium name="Photinus pyralis genome working group"/>
            <person name="Fallon T.R."/>
            <person name="Sander Lower S.E."/>
            <person name="Weng J.-K."/>
        </authorList>
    </citation>
    <scope>NUCLEOTIDE SEQUENCE</scope>
    <source>
        <strain evidence="2">TRF0915ILg1</strain>
        <tissue evidence="2">Whole body</tissue>
    </source>
</reference>
<dbReference type="Pfam" id="PF18701">
    <property type="entry name" value="DUF5641"/>
    <property type="match status" value="1"/>
</dbReference>
<evidence type="ECO:0000259" key="1">
    <source>
        <dbReference type="Pfam" id="PF18701"/>
    </source>
</evidence>
<evidence type="ECO:0000313" key="3">
    <source>
        <dbReference type="Proteomes" id="UP000801492"/>
    </source>
</evidence>
<keyword evidence="3" id="KW-1185">Reference proteome</keyword>
<dbReference type="Proteomes" id="UP000801492">
    <property type="component" value="Unassembled WGS sequence"/>
</dbReference>
<name>A0A8K0CKY6_IGNLU</name>
<sequence length="191" mass="21366">MKALLKVRVQDSNKTNENYTTPDDSTETNYFTINEVEAAEVALLKIAQIQAFPNELYCLQRNQEVGPSSSLKSLAPFLDSSGIMRVGGRLIHSNLSYDQKHQIIIPYSHPVTTLIISYEHRRSLHAGAQTTLSFEDNIPPMHWRFGRITAIHPGKDGVVHVVSVRTKTGVTKRALSKVCLLPTKEVQISDK</sequence>